<evidence type="ECO:0000256" key="1">
    <source>
        <dbReference type="SAM" id="MobiDB-lite"/>
    </source>
</evidence>
<dbReference type="AlphaFoldDB" id="A0A0G1YHY0"/>
<sequence>MSLSVSTSEVSGECKCSGSKPTAGRAGFPGARGPDPDVPERGRGLRARGPVVRHELLPHPVVRGDRGRADHRGSHLLRLLLPLADQDQLARARDRGHDGIGRRESGLCLELLRGQVHGGRRPDVLGHGVLHRRHEPRRPGLRAALARAPHRARQAALAQLGGHEEHHRDPGRARRPPAAVLPPGHVRRLLRLRGPEQRRRLRPRPREHRARDLRARGLRGGHRLVALRDRRRLPHGPAHQRRLPRRRHRPRRDGALPARRYAGRLWLSSNSSTSRRSSRP</sequence>
<dbReference type="PATRIC" id="fig|1619044.3.peg.54"/>
<organism evidence="2 3">
    <name type="scientific">Candidatus Magasanikbacteria bacterium GW2011_GWA2_56_11</name>
    <dbReference type="NCBI Taxonomy" id="1619044"/>
    <lineage>
        <taxon>Bacteria</taxon>
        <taxon>Candidatus Magasanikiibacteriota</taxon>
    </lineage>
</organism>
<feature type="compositionally biased region" description="Basic and acidic residues" evidence="1">
    <location>
        <begin position="162"/>
        <end position="172"/>
    </location>
</feature>
<reference evidence="2 3" key="1">
    <citation type="journal article" date="2015" name="Nature">
        <title>rRNA introns, odd ribosomes, and small enigmatic genomes across a large radiation of phyla.</title>
        <authorList>
            <person name="Brown C.T."/>
            <person name="Hug L.A."/>
            <person name="Thomas B.C."/>
            <person name="Sharon I."/>
            <person name="Castelle C.J."/>
            <person name="Singh A."/>
            <person name="Wilkins M.J."/>
            <person name="Williams K.H."/>
            <person name="Banfield J.F."/>
        </authorList>
    </citation>
    <scope>NUCLEOTIDE SEQUENCE [LARGE SCALE GENOMIC DNA]</scope>
</reference>
<feature type="region of interest" description="Disordered" evidence="1">
    <location>
        <begin position="1"/>
        <end position="42"/>
    </location>
</feature>
<feature type="compositionally biased region" description="Basic residues" evidence="1">
    <location>
        <begin position="229"/>
        <end position="251"/>
    </location>
</feature>
<proteinExistence type="predicted"/>
<name>A0A0G1YHY0_9BACT</name>
<feature type="compositionally biased region" description="Basic residues" evidence="1">
    <location>
        <begin position="199"/>
        <end position="208"/>
    </location>
</feature>
<feature type="region of interest" description="Disordered" evidence="1">
    <location>
        <begin position="144"/>
        <end position="280"/>
    </location>
</feature>
<gene>
    <name evidence="2" type="ORF">UY92_C0001G0052</name>
</gene>
<evidence type="ECO:0000313" key="3">
    <source>
        <dbReference type="Proteomes" id="UP000033870"/>
    </source>
</evidence>
<feature type="compositionally biased region" description="Low complexity" evidence="1">
    <location>
        <begin position="268"/>
        <end position="280"/>
    </location>
</feature>
<accession>A0A0G1YHY0</accession>
<feature type="compositionally biased region" description="Polar residues" evidence="1">
    <location>
        <begin position="1"/>
        <end position="10"/>
    </location>
</feature>
<dbReference type="STRING" id="1619044.UY92_C0001G0052"/>
<dbReference type="EMBL" id="LCRX01000001">
    <property type="protein sequence ID" value="KKW43038.1"/>
    <property type="molecule type" value="Genomic_DNA"/>
</dbReference>
<dbReference type="Proteomes" id="UP000033870">
    <property type="component" value="Unassembled WGS sequence"/>
</dbReference>
<evidence type="ECO:0000313" key="2">
    <source>
        <dbReference type="EMBL" id="KKW43038.1"/>
    </source>
</evidence>
<protein>
    <submittedName>
        <fullName evidence="2">Uncharacterized protein</fullName>
    </submittedName>
</protein>
<comment type="caution">
    <text evidence="2">The sequence shown here is derived from an EMBL/GenBank/DDBJ whole genome shotgun (WGS) entry which is preliminary data.</text>
</comment>
<feature type="compositionally biased region" description="Low complexity" evidence="1">
    <location>
        <begin position="23"/>
        <end position="33"/>
    </location>
</feature>